<evidence type="ECO:0000256" key="1">
    <source>
        <dbReference type="SAM" id="MobiDB-lite"/>
    </source>
</evidence>
<dbReference type="InterPro" id="IPR019865">
    <property type="entry name" value="Glid_motil-assoc_lipo_GldJ"/>
</dbReference>
<gene>
    <name evidence="3" type="primary">egtB_2</name>
    <name evidence="3" type="ORF">GS03_01105</name>
</gene>
<evidence type="ECO:0000313" key="4">
    <source>
        <dbReference type="Proteomes" id="UP000296862"/>
    </source>
</evidence>
<dbReference type="InterPro" id="IPR051043">
    <property type="entry name" value="Sulfatase_Mod_Factor_Kinase"/>
</dbReference>
<feature type="compositionally biased region" description="Low complexity" evidence="1">
    <location>
        <begin position="258"/>
        <end position="277"/>
    </location>
</feature>
<evidence type="ECO:0000313" key="3">
    <source>
        <dbReference type="EMBL" id="QBZ97608.1"/>
    </source>
</evidence>
<dbReference type="GO" id="GO:0120147">
    <property type="term" value="F:formylglycine-generating oxidase activity"/>
    <property type="evidence" value="ECO:0007669"/>
    <property type="project" value="TreeGrafter"/>
</dbReference>
<proteinExistence type="predicted"/>
<evidence type="ECO:0000259" key="2">
    <source>
        <dbReference type="Pfam" id="PF03781"/>
    </source>
</evidence>
<feature type="region of interest" description="Disordered" evidence="1">
    <location>
        <begin position="489"/>
        <end position="520"/>
    </location>
</feature>
<dbReference type="InterPro" id="IPR005532">
    <property type="entry name" value="SUMF_dom"/>
</dbReference>
<dbReference type="Pfam" id="PF03781">
    <property type="entry name" value="FGE-sulfatase"/>
    <property type="match status" value="1"/>
</dbReference>
<dbReference type="EMBL" id="CP038810">
    <property type="protein sequence ID" value="QBZ97608.1"/>
    <property type="molecule type" value="Genomic_DNA"/>
</dbReference>
<feature type="compositionally biased region" description="Basic and acidic residues" evidence="1">
    <location>
        <begin position="498"/>
        <end position="513"/>
    </location>
</feature>
<dbReference type="Proteomes" id="UP000296862">
    <property type="component" value="Chromosome"/>
</dbReference>
<sequence length="595" mass="67365">MQFNGKYLYCASKFIPTMNMKVNKIIAVKILLSLVIMVGSTSCSKKSSTPKGGSRATGWKINDKKGGFQYASKFKKQATGPGLVLVEGGTFTMGKVQDDVMHDWNNTPNQQHVMSFYMDETEVTNMMYMEYLNWLKTVFPPDQENYKNIYEGASPDTLVWRNRLGYNETMTENYLRHPAYAEYPVVGVNWIQATEFAKWRTDRVNENILEQQKYLKKDAKVTEMTADKVFSTEAYLASPSTAKGGDEKLVLKKGQGRGTAPKASAAPAAGANNTAGNSKKNVYAQRTSGLILPEYRLPTEAEWEYAAAADVGQREYNAYKGQKKYPWSGSYTRSGKRQVRGDQLANFKQGKGDYGGIAGWSDDGADITNKVKSYPPNDFGLYDMAGNVAEWVADVYRPIVDDEANDFNYYRGNVYMKNKIGDDGKVELVTPETQKFDTLSNGKIISRNFPGQIAQVPVDDKETYLRQNFDKSNNINYRDGDKQSTRYFKFGGSEEGDEKGKLRDDQRMYDSPKHNVSTDSLGNMVKKYDRSNKRTTLVNDDVRVYKGGSWRDRAYWLDPAQRRYYPQDIATDYIGFRCAMSRVGAKADKKKRARN</sequence>
<dbReference type="PANTHER" id="PTHR23150:SF19">
    <property type="entry name" value="FORMYLGLYCINE-GENERATING ENZYME"/>
    <property type="match status" value="1"/>
</dbReference>
<dbReference type="InterPro" id="IPR016187">
    <property type="entry name" value="CTDL_fold"/>
</dbReference>
<dbReference type="AlphaFoldDB" id="A0A4P7PRU7"/>
<keyword evidence="3" id="KW-0560">Oxidoreductase</keyword>
<accession>A0A4P7PRU7</accession>
<dbReference type="EC" id="1.14.99.-" evidence="3"/>
<dbReference type="SUPFAM" id="SSF56436">
    <property type="entry name" value="C-type lectin-like"/>
    <property type="match status" value="1"/>
</dbReference>
<feature type="domain" description="Sulfatase-modifying factor enzyme-like" evidence="2">
    <location>
        <begin position="80"/>
        <end position="417"/>
    </location>
</feature>
<organism evidence="3 4">
    <name type="scientific">Flavobacterium sangjuense</name>
    <dbReference type="NCBI Taxonomy" id="2518177"/>
    <lineage>
        <taxon>Bacteria</taxon>
        <taxon>Pseudomonadati</taxon>
        <taxon>Bacteroidota</taxon>
        <taxon>Flavobacteriia</taxon>
        <taxon>Flavobacteriales</taxon>
        <taxon>Flavobacteriaceae</taxon>
        <taxon>Flavobacterium</taxon>
    </lineage>
</organism>
<dbReference type="Gene3D" id="3.90.1580.10">
    <property type="entry name" value="paralog of FGE (formylglycine-generating enzyme)"/>
    <property type="match status" value="2"/>
</dbReference>
<name>A0A4P7PRU7_9FLAO</name>
<reference evidence="3 4" key="1">
    <citation type="submission" date="2019-04" db="EMBL/GenBank/DDBJ databases">
        <title>Flavobacterium sp. GS03.</title>
        <authorList>
            <person name="Kim H."/>
        </authorList>
    </citation>
    <scope>NUCLEOTIDE SEQUENCE [LARGE SCALE GENOMIC DNA]</scope>
    <source>
        <strain evidence="3 4">GS03</strain>
    </source>
</reference>
<dbReference type="InterPro" id="IPR042095">
    <property type="entry name" value="SUMF_sf"/>
</dbReference>
<dbReference type="KEGG" id="fsn:GS03_01105"/>
<feature type="region of interest" description="Disordered" evidence="1">
    <location>
        <begin position="254"/>
        <end position="277"/>
    </location>
</feature>
<keyword evidence="4" id="KW-1185">Reference proteome</keyword>
<dbReference type="PANTHER" id="PTHR23150">
    <property type="entry name" value="SULFATASE MODIFYING FACTOR 1, 2"/>
    <property type="match status" value="1"/>
</dbReference>
<protein>
    <submittedName>
        <fullName evidence="3">Hercynine oxygenase</fullName>
        <ecNumber evidence="3">1.14.99.-</ecNumber>
    </submittedName>
</protein>
<dbReference type="NCBIfam" id="TIGR03524">
    <property type="entry name" value="GldJ"/>
    <property type="match status" value="1"/>
</dbReference>